<dbReference type="SMART" id="SM00429">
    <property type="entry name" value="IPT"/>
    <property type="match status" value="9"/>
</dbReference>
<dbReference type="InterPro" id="IPR002909">
    <property type="entry name" value="IPT_dom"/>
</dbReference>
<feature type="domain" description="IPT/TIG" evidence="2">
    <location>
        <begin position="974"/>
        <end position="1052"/>
    </location>
</feature>
<dbReference type="CDD" id="cd00102">
    <property type="entry name" value="IPT"/>
    <property type="match status" value="5"/>
</dbReference>
<dbReference type="InterPro" id="IPR014756">
    <property type="entry name" value="Ig_E-set"/>
</dbReference>
<dbReference type="Pfam" id="PF01833">
    <property type="entry name" value="TIG"/>
    <property type="match status" value="9"/>
</dbReference>
<feature type="region of interest" description="Disordered" evidence="1">
    <location>
        <begin position="31"/>
        <end position="58"/>
    </location>
</feature>
<feature type="domain" description="IPT/TIG" evidence="2">
    <location>
        <begin position="1224"/>
        <end position="1306"/>
    </location>
</feature>
<gene>
    <name evidence="3" type="ORF">UFOPK3773_01113</name>
</gene>
<dbReference type="GO" id="GO:0017154">
    <property type="term" value="F:semaphorin receptor activity"/>
    <property type="evidence" value="ECO:0007669"/>
    <property type="project" value="InterPro"/>
</dbReference>
<dbReference type="InterPro" id="IPR013783">
    <property type="entry name" value="Ig-like_fold"/>
</dbReference>
<dbReference type="PANTHER" id="PTHR22625">
    <property type="entry name" value="PLEXIN"/>
    <property type="match status" value="1"/>
</dbReference>
<evidence type="ECO:0000259" key="2">
    <source>
        <dbReference type="SMART" id="SM00429"/>
    </source>
</evidence>
<dbReference type="GO" id="GO:0008237">
    <property type="term" value="F:metallopeptidase activity"/>
    <property type="evidence" value="ECO:0007669"/>
    <property type="project" value="InterPro"/>
</dbReference>
<dbReference type="InterPro" id="IPR024079">
    <property type="entry name" value="MetalloPept_cat_dom_sf"/>
</dbReference>
<dbReference type="InterPro" id="IPR044060">
    <property type="entry name" value="Bacterial_rp_domain"/>
</dbReference>
<proteinExistence type="predicted"/>
<dbReference type="Pfam" id="PF18998">
    <property type="entry name" value="Flg_new_2"/>
    <property type="match status" value="3"/>
</dbReference>
<evidence type="ECO:0000256" key="1">
    <source>
        <dbReference type="SAM" id="MobiDB-lite"/>
    </source>
</evidence>
<dbReference type="PANTHER" id="PTHR22625:SF70">
    <property type="entry name" value="PLEXIN A, ISOFORM A"/>
    <property type="match status" value="1"/>
</dbReference>
<name>A0A6J7JQ28_9ZZZZ</name>
<dbReference type="SUPFAM" id="SSF55486">
    <property type="entry name" value="Metalloproteases ('zincins'), catalytic domain"/>
    <property type="match status" value="1"/>
</dbReference>
<feature type="domain" description="IPT/TIG" evidence="2">
    <location>
        <begin position="1561"/>
        <end position="1639"/>
    </location>
</feature>
<dbReference type="EMBL" id="CAFBNF010000117">
    <property type="protein sequence ID" value="CAB4945700.1"/>
    <property type="molecule type" value="Genomic_DNA"/>
</dbReference>
<dbReference type="SUPFAM" id="SSF81296">
    <property type="entry name" value="E set domains"/>
    <property type="match status" value="9"/>
</dbReference>
<feature type="domain" description="IPT/TIG" evidence="2">
    <location>
        <begin position="1140"/>
        <end position="1222"/>
    </location>
</feature>
<evidence type="ECO:0000313" key="3">
    <source>
        <dbReference type="EMBL" id="CAB4945700.1"/>
    </source>
</evidence>
<accession>A0A6J7JQ28</accession>
<feature type="domain" description="IPT/TIG" evidence="2">
    <location>
        <begin position="892"/>
        <end position="971"/>
    </location>
</feature>
<dbReference type="InterPro" id="IPR031148">
    <property type="entry name" value="Plexin"/>
</dbReference>
<feature type="compositionally biased region" description="Low complexity" evidence="1">
    <location>
        <begin position="31"/>
        <end position="52"/>
    </location>
</feature>
<feature type="domain" description="IPT/TIG" evidence="2">
    <location>
        <begin position="1478"/>
        <end position="1559"/>
    </location>
</feature>
<sequence length="1659" mass="162604">MIRIVARSSVLGAALVVITTLGLGTDMVGPASAGPAATTATTATSSAATPAATPAPPNVTHRAAAAHIKPAPLLKTVATGRKAAATVGVDAIAARNTSMSREALTTFLADPGSRVNPDGALYFSDSGLAPGIPDGATGEATPAVRPAGAAAIAPSAAFTLQSRQTSTKTIYLDFNGEVITNSGWNTNSGITTLTATPFDRDGDPTTFSDAERAQIIDTWAMVSEDYAPLDVNVTTQDLGDAAIDRTSVTDEKYGTRVVFTNSSAVQTATGCTGSCAGIAFLNGFDAYASATSLPHEYFQPAFAFTGYVGLWDFSTAILGVVAAHEAGHTLGLSHDGTVAGGSGSYYEGQGSWSPIMGSAGERPITQFSDGSYTNGNNTEDDYAVMATFGVLPIADDYPGTTTGAPLVNPVAAPVAGMVATAGDVDFLKFTSAGGATTITASPAAESPDLDLSLEIRNSVNTLVSVTGYSNPACATYAPAGQVISGTAGEGVSATGMGASVTATLTAGTYYAVVTSVGCGNATTGYSNYGSRGRYTVSVGSPVLDVSVMGTGSITSNIGGINCGATCKAAIAATSSAPTVVTLTATPGAGQALSRWSGPCEKSVGQYWNVLTPTYVPSCKVTMDQSRSVSAVFSPSTTLTVRAKGGLNASPMAAAVNNPPISCGEYNGTTFPLCSVPLGQGSNFVVNAFADPAQSTLVFKGWFGPCRVYNTVQCSVPMSSSRSIATLWGTSTSNVLAVTKSGLGTVTSNSGGINCGATCEATFEPATSVVLTSTPALGQSFKGWGGACSGTSTTCTLSMAAARTATAVFGSSTSGRLAVSTTGSGTVMSTPAGIDCGSSCFAALEPGTVALRAVPNDGSGFVGWTSGCSGSNPACSLTLSGTGASVVAQFTALPSLSSFSPTSGGGGTTVTLNGSNLSYVSNVQFNGVAAASFTIVSDAKITAVTPAGVASGVLTVTNPAGTVTVPGSFNRFTAAPTITGFSPALGPVGTTVTVTGTDFLTVTGITFNGVSAGRSVLSDTTLSTSVPLGATTGLIRVIGTGGTATSATSFVVGTVPTVSATSPTRGPAAGGSVVTLTGTGFINGATVRFGTNSATNVVVNSATSITATAPAGAAGIVNVTVTTAVGTSAAAAGNQFSYVAAPTVTFLSPTSGPAAGGTSVIITGTNFTGATTVNFGANAATNVVVNSATQITATAPAGVAGASTVAVTTPGGTSTNVVSFTYIAAPTVTLLSPISGPLAAGTVVTIAGTDFTGATAVNFGANPATNVVVNSATEITATTPAGVAGAASVTVTAPGGTSTNVVSFTYIAAPTVTALSPTRGRLTAGTVVTLKGTGFIGGATTVKFGANPATSVVVNSATSATATSPAGVAGAATVTVTTPGGTSTNVVSFTYIAAPTVTALSPTRGRLTAGTVVTLTGTGFIRGATTVKFGAKAGTAVTFVSATSIRATAPAGSAGAVKVSATTAGGTSANVTQYTYAAAPIITSYTPTAVAAGSTVTITGRNFTGATTVKFGTVLARRFTVISATSIIVGVPTGVTASKVSVTTPGGTTTSVTSYTLSGTARPTVTSFTPTRGPVGTTVTVTGINAGAATSVKVNGVTATFTVLTPATLRLTVPVRATTGRIAVTTAGGTAISATSFTVTRVAPLLRVPAGKMAALLRWE</sequence>
<dbReference type="Gene3D" id="2.60.40.10">
    <property type="entry name" value="Immunoglobulins"/>
    <property type="match status" value="9"/>
</dbReference>
<feature type="domain" description="IPT/TIG" evidence="2">
    <location>
        <begin position="1393"/>
        <end position="1476"/>
    </location>
</feature>
<dbReference type="Gene3D" id="3.40.390.10">
    <property type="entry name" value="Collagenase (Catalytic Domain)"/>
    <property type="match status" value="1"/>
</dbReference>
<organism evidence="3">
    <name type="scientific">freshwater metagenome</name>
    <dbReference type="NCBI Taxonomy" id="449393"/>
    <lineage>
        <taxon>unclassified sequences</taxon>
        <taxon>metagenomes</taxon>
        <taxon>ecological metagenomes</taxon>
    </lineage>
</organism>
<feature type="domain" description="IPT/TIG" evidence="2">
    <location>
        <begin position="1054"/>
        <end position="1138"/>
    </location>
</feature>
<protein>
    <submittedName>
        <fullName evidence="3">Unannotated protein</fullName>
    </submittedName>
</protein>
<feature type="domain" description="IPT/TIG" evidence="2">
    <location>
        <begin position="1308"/>
        <end position="1391"/>
    </location>
</feature>
<dbReference type="Gene3D" id="2.60.120.380">
    <property type="match status" value="1"/>
</dbReference>
<reference evidence="3" key="1">
    <citation type="submission" date="2020-05" db="EMBL/GenBank/DDBJ databases">
        <authorList>
            <person name="Chiriac C."/>
            <person name="Salcher M."/>
            <person name="Ghai R."/>
            <person name="Kavagutti S V."/>
        </authorList>
    </citation>
    <scope>NUCLEOTIDE SEQUENCE</scope>
</reference>